<dbReference type="AlphaFoldDB" id="A0A1N7DIB2"/>
<evidence type="ECO:0000313" key="1">
    <source>
        <dbReference type="EMBL" id="SIR75538.1"/>
    </source>
</evidence>
<sequence>MRSLMIIVMHKLFKPALDAWPTAHPRRMKAVDPLFERVKPLFDQVSLCVVEPTAQSNSKEGSPIPVAINEKHSVREIVFLGQIS</sequence>
<dbReference type="Proteomes" id="UP000186914">
    <property type="component" value="Unassembled WGS sequence"/>
</dbReference>
<dbReference type="EMBL" id="FTNO01000004">
    <property type="protein sequence ID" value="SIR75538.1"/>
    <property type="molecule type" value="Genomic_DNA"/>
</dbReference>
<organism evidence="1 2">
    <name type="scientific">Haladaptatus litoreus</name>
    <dbReference type="NCBI Taxonomy" id="553468"/>
    <lineage>
        <taxon>Archaea</taxon>
        <taxon>Methanobacteriati</taxon>
        <taxon>Methanobacteriota</taxon>
        <taxon>Stenosarchaea group</taxon>
        <taxon>Halobacteria</taxon>
        <taxon>Halobacteriales</taxon>
        <taxon>Haladaptataceae</taxon>
        <taxon>Haladaptatus</taxon>
    </lineage>
</organism>
<proteinExistence type="predicted"/>
<accession>A0A1N7DIB2</accession>
<gene>
    <name evidence="1" type="ORF">SAMN05421858_3643</name>
</gene>
<name>A0A1N7DIB2_9EURY</name>
<keyword evidence="2" id="KW-1185">Reference proteome</keyword>
<protein>
    <submittedName>
        <fullName evidence="1">Uncharacterized protein</fullName>
    </submittedName>
</protein>
<evidence type="ECO:0000313" key="2">
    <source>
        <dbReference type="Proteomes" id="UP000186914"/>
    </source>
</evidence>
<reference evidence="2" key="1">
    <citation type="submission" date="2017-01" db="EMBL/GenBank/DDBJ databases">
        <authorList>
            <person name="Varghese N."/>
            <person name="Submissions S."/>
        </authorList>
    </citation>
    <scope>NUCLEOTIDE SEQUENCE [LARGE SCALE GENOMIC DNA]</scope>
    <source>
        <strain evidence="2">CGMCC 1.7737</strain>
    </source>
</reference>